<dbReference type="GO" id="GO:0022857">
    <property type="term" value="F:transmembrane transporter activity"/>
    <property type="evidence" value="ECO:0007669"/>
    <property type="project" value="InterPro"/>
</dbReference>
<dbReference type="GO" id="GO:0005886">
    <property type="term" value="C:plasma membrane"/>
    <property type="evidence" value="ECO:0007669"/>
    <property type="project" value="TreeGrafter"/>
</dbReference>
<protein>
    <submittedName>
        <fullName evidence="9">Cation acetate symporter</fullName>
    </submittedName>
</protein>
<accession>A0A231V2N1</accession>
<feature type="transmembrane region" description="Helical" evidence="8">
    <location>
        <begin position="182"/>
        <end position="200"/>
    </location>
</feature>
<name>A0A231V2N1_9HYPH</name>
<dbReference type="InterPro" id="IPR019899">
    <property type="entry name" value="Na/solute_symporter_VC_2705"/>
</dbReference>
<dbReference type="NCBIfam" id="TIGR03648">
    <property type="entry name" value="Na_symport_lg"/>
    <property type="match status" value="1"/>
</dbReference>
<feature type="transmembrane region" description="Helical" evidence="8">
    <location>
        <begin position="6"/>
        <end position="25"/>
    </location>
</feature>
<comment type="similarity">
    <text evidence="2 7">Belongs to the sodium:solute symporter (SSF) (TC 2.A.21) family.</text>
</comment>
<sequence>MSQYALNLIFIGGSFLLYVIIAWVSRAGSTSEFYAANRGVHPVVNGMATAADWMSAASFISMAGLIAFTGYGNSSFLMGWTGGYVLLAMLLAPYLRKFGKFTVPEFIGDRFYSRTARLVAVFCLIVISLTYVIGQMTGVGVAFSRFLEVDNATGLFIGAAIVFFYAVFGGMKGITYTQVAQYVVLIFAYTVPAIFISLQLTGNPLPPLGLFGEVSDGTPLLVKLDQVVTDLGFAEYTSLNSSMFNMVLFTLALMIGTAGLPHVIIRFFTVPRVRDARYSAGWALVFIALLYLVAPAVGAMARLNLIDTVYPNGTQAEALEYEERPQWMKNWEVTGLLKFEDKNGDGRINYYNDANEEAAAALAGSPQGNELDVNRDILVLANPEIAQLPSWVIALVAAGGIAAALSTAAGLLLAIASAVSHDLIKGAINPTISERAELMWARIAMAVTIGVATYLGLNPPGFAAQTVALAFGLAAASIFPVLMMGIFSKTVNRTGAVAGMLAGLFFTVIYIFIYKGWFFIPDTNQLADVPENWFFGVAPTSVGAVGALLNFLVAIVVSKMTGDVPAHIKELVESVRTPRGASAATDH</sequence>
<keyword evidence="5 8" id="KW-1133">Transmembrane helix</keyword>
<feature type="transmembrane region" description="Helical" evidence="8">
    <location>
        <begin position="494"/>
        <end position="513"/>
    </location>
</feature>
<comment type="subcellular location">
    <subcellularLocation>
        <location evidence="1">Membrane</location>
        <topology evidence="1">Multi-pass membrane protein</topology>
    </subcellularLocation>
</comment>
<feature type="transmembrane region" description="Helical" evidence="8">
    <location>
        <begin position="46"/>
        <end position="71"/>
    </location>
</feature>
<feature type="transmembrane region" description="Helical" evidence="8">
    <location>
        <begin position="391"/>
        <end position="419"/>
    </location>
</feature>
<dbReference type="InterPro" id="IPR050277">
    <property type="entry name" value="Sodium:Solute_Symporter"/>
</dbReference>
<evidence type="ECO:0000256" key="8">
    <source>
        <dbReference type="SAM" id="Phobius"/>
    </source>
</evidence>
<comment type="caution">
    <text evidence="9">The sequence shown here is derived from an EMBL/GenBank/DDBJ whole genome shotgun (WGS) entry which is preliminary data.</text>
</comment>
<evidence type="ECO:0000256" key="5">
    <source>
        <dbReference type="ARBA" id="ARBA00022989"/>
    </source>
</evidence>
<keyword evidence="6 8" id="KW-0472">Membrane</keyword>
<dbReference type="InterPro" id="IPR001734">
    <property type="entry name" value="Na/solute_symporter"/>
</dbReference>
<dbReference type="CDD" id="cd11480">
    <property type="entry name" value="SLC5sbd_u4"/>
    <property type="match status" value="1"/>
</dbReference>
<feature type="transmembrane region" description="Helical" evidence="8">
    <location>
        <begin position="533"/>
        <end position="557"/>
    </location>
</feature>
<organism evidence="9 10">
    <name type="scientific">Notoacmeibacter marinus</name>
    <dbReference type="NCBI Taxonomy" id="1876515"/>
    <lineage>
        <taxon>Bacteria</taxon>
        <taxon>Pseudomonadati</taxon>
        <taxon>Pseudomonadota</taxon>
        <taxon>Alphaproteobacteria</taxon>
        <taxon>Hyphomicrobiales</taxon>
        <taxon>Notoacmeibacteraceae</taxon>
        <taxon>Notoacmeibacter</taxon>
    </lineage>
</organism>
<evidence type="ECO:0000313" key="10">
    <source>
        <dbReference type="Proteomes" id="UP000215405"/>
    </source>
</evidence>
<dbReference type="AlphaFoldDB" id="A0A231V2N1"/>
<dbReference type="Pfam" id="PF00474">
    <property type="entry name" value="SSF"/>
    <property type="match status" value="2"/>
</dbReference>
<feature type="transmembrane region" description="Helical" evidence="8">
    <location>
        <begin position="246"/>
        <end position="268"/>
    </location>
</feature>
<evidence type="ECO:0000313" key="9">
    <source>
        <dbReference type="EMBL" id="OXT02397.1"/>
    </source>
</evidence>
<dbReference type="Gene3D" id="1.20.1730.10">
    <property type="entry name" value="Sodium/glucose cotransporter"/>
    <property type="match status" value="1"/>
</dbReference>
<evidence type="ECO:0000256" key="2">
    <source>
        <dbReference type="ARBA" id="ARBA00006434"/>
    </source>
</evidence>
<feature type="transmembrane region" description="Helical" evidence="8">
    <location>
        <begin position="463"/>
        <end position="487"/>
    </location>
</feature>
<dbReference type="PROSITE" id="PS50283">
    <property type="entry name" value="NA_SOLUT_SYMP_3"/>
    <property type="match status" value="1"/>
</dbReference>
<dbReference type="PANTHER" id="PTHR48086">
    <property type="entry name" value="SODIUM/PROLINE SYMPORTER-RELATED"/>
    <property type="match status" value="1"/>
</dbReference>
<dbReference type="RefSeq" id="WP_094076352.1">
    <property type="nucleotide sequence ID" value="NZ_NBYO01000001.1"/>
</dbReference>
<keyword evidence="10" id="KW-1185">Reference proteome</keyword>
<keyword evidence="4 8" id="KW-0812">Transmembrane</keyword>
<dbReference type="InterPro" id="IPR038377">
    <property type="entry name" value="Na/Glc_symporter_sf"/>
</dbReference>
<feature type="transmembrane region" description="Helical" evidence="8">
    <location>
        <begin position="280"/>
        <end position="301"/>
    </location>
</feature>
<keyword evidence="3" id="KW-0813">Transport</keyword>
<dbReference type="PANTHER" id="PTHR48086:SF5">
    <property type="entry name" value="NA(+):SOLUTE SYMPORTER (SSF FAMILY)"/>
    <property type="match status" value="1"/>
</dbReference>
<proteinExistence type="inferred from homology"/>
<feature type="transmembrane region" description="Helical" evidence="8">
    <location>
        <begin position="116"/>
        <end position="133"/>
    </location>
</feature>
<gene>
    <name evidence="9" type="ORF">B7H23_05725</name>
</gene>
<evidence type="ECO:0000256" key="1">
    <source>
        <dbReference type="ARBA" id="ARBA00004141"/>
    </source>
</evidence>
<dbReference type="EMBL" id="NBYO01000001">
    <property type="protein sequence ID" value="OXT02397.1"/>
    <property type="molecule type" value="Genomic_DNA"/>
</dbReference>
<evidence type="ECO:0000256" key="6">
    <source>
        <dbReference type="ARBA" id="ARBA00023136"/>
    </source>
</evidence>
<feature type="transmembrane region" description="Helical" evidence="8">
    <location>
        <begin position="77"/>
        <end position="95"/>
    </location>
</feature>
<evidence type="ECO:0000256" key="7">
    <source>
        <dbReference type="RuleBase" id="RU362091"/>
    </source>
</evidence>
<feature type="transmembrane region" description="Helical" evidence="8">
    <location>
        <begin position="153"/>
        <end position="170"/>
    </location>
</feature>
<evidence type="ECO:0000256" key="3">
    <source>
        <dbReference type="ARBA" id="ARBA00022448"/>
    </source>
</evidence>
<evidence type="ECO:0000256" key="4">
    <source>
        <dbReference type="ARBA" id="ARBA00022692"/>
    </source>
</evidence>
<feature type="transmembrane region" description="Helical" evidence="8">
    <location>
        <begin position="439"/>
        <end position="457"/>
    </location>
</feature>
<reference evidence="10" key="1">
    <citation type="journal article" date="2017" name="Int. J. Syst. Evol. Microbiol.">
        <title>Notoacmeibacter marinus gen. nov., sp. nov., isolated from the gut of a limpet and proposal of Notoacmeibacteraceae fam. nov. in the order Rhizobiales of the class Alphaproteobacteria.</title>
        <authorList>
            <person name="Huang Z."/>
            <person name="Guo F."/>
            <person name="Lai Q."/>
        </authorList>
    </citation>
    <scope>NUCLEOTIDE SEQUENCE [LARGE SCALE GENOMIC DNA]</scope>
    <source>
        <strain evidence="10">XMTR2A4</strain>
    </source>
</reference>
<dbReference type="Proteomes" id="UP000215405">
    <property type="component" value="Unassembled WGS sequence"/>
</dbReference>